<dbReference type="STRING" id="1492898.SY85_23745"/>
<name>A0A172U1H7_9BACT</name>
<sequence>MFKKYYLEILFLSHCTDTFALNQIKLMKKVTLSVFMLLAVLFTALSSQAQSKGVKKIDVIGKKVEASRGANPNIKSDVPTTDNPVEKSRGASCSVTFDNYTGLYVKVYVDGTYRGTVDAYGKGTVTVGSGYTTIYCVSTGGTTEWSASGDCRSSYIFNLKYSTAD</sequence>
<gene>
    <name evidence="1" type="ORF">SY85_23745</name>
</gene>
<protein>
    <submittedName>
        <fullName evidence="1">Uncharacterized protein</fullName>
    </submittedName>
</protein>
<dbReference type="EMBL" id="CP011390">
    <property type="protein sequence ID" value="ANE53038.1"/>
    <property type="molecule type" value="Genomic_DNA"/>
</dbReference>
<keyword evidence="2" id="KW-1185">Reference proteome</keyword>
<evidence type="ECO:0000313" key="1">
    <source>
        <dbReference type="EMBL" id="ANE53038.1"/>
    </source>
</evidence>
<reference evidence="2" key="1">
    <citation type="submission" date="2015-01" db="EMBL/GenBank/DDBJ databases">
        <title>Flavisolibacter sp./LCS9/ whole genome sequencing.</title>
        <authorList>
            <person name="Kim M.K."/>
            <person name="Srinivasan S."/>
            <person name="Lee J.-J."/>
        </authorList>
    </citation>
    <scope>NUCLEOTIDE SEQUENCE [LARGE SCALE GENOMIC DNA]</scope>
    <source>
        <strain evidence="2">LCS9</strain>
    </source>
</reference>
<reference evidence="1 2" key="2">
    <citation type="journal article" date="2016" name="Int. J. Syst. Evol. Microbiol.">
        <title>Flavisolibacter tropicus sp. nov., isolated from tropical soil.</title>
        <authorList>
            <person name="Lee J.J."/>
            <person name="Kang M.S."/>
            <person name="Kim G.S."/>
            <person name="Lee C.S."/>
            <person name="Lim S."/>
            <person name="Lee J."/>
            <person name="Roh S.H."/>
            <person name="Kang H."/>
            <person name="Ha J.M."/>
            <person name="Bae S."/>
            <person name="Jung H.Y."/>
            <person name="Kim M.K."/>
        </authorList>
    </citation>
    <scope>NUCLEOTIDE SEQUENCE [LARGE SCALE GENOMIC DNA]</scope>
    <source>
        <strain evidence="1 2">LCS9</strain>
    </source>
</reference>
<organism evidence="1 2">
    <name type="scientific">Flavisolibacter tropicus</name>
    <dbReference type="NCBI Taxonomy" id="1492898"/>
    <lineage>
        <taxon>Bacteria</taxon>
        <taxon>Pseudomonadati</taxon>
        <taxon>Bacteroidota</taxon>
        <taxon>Chitinophagia</taxon>
        <taxon>Chitinophagales</taxon>
        <taxon>Chitinophagaceae</taxon>
        <taxon>Flavisolibacter</taxon>
    </lineage>
</organism>
<evidence type="ECO:0000313" key="2">
    <source>
        <dbReference type="Proteomes" id="UP000077177"/>
    </source>
</evidence>
<accession>A0A172U1H7</accession>
<dbReference type="Proteomes" id="UP000077177">
    <property type="component" value="Chromosome"/>
</dbReference>
<proteinExistence type="predicted"/>
<dbReference type="AlphaFoldDB" id="A0A172U1H7"/>
<dbReference type="KEGG" id="fla:SY85_23745"/>
<dbReference type="PATRIC" id="fig|1492898.3.peg.5158"/>